<accession>A0AAX3ZWS6</accession>
<evidence type="ECO:0000313" key="2">
    <source>
        <dbReference type="EMBL" id="WMM95348.1"/>
    </source>
</evidence>
<feature type="compositionally biased region" description="Acidic residues" evidence="1">
    <location>
        <begin position="65"/>
        <end position="74"/>
    </location>
</feature>
<keyword evidence="3" id="KW-1185">Reference proteome</keyword>
<protein>
    <submittedName>
        <fullName evidence="2">DNA maturase A</fullName>
    </submittedName>
</protein>
<dbReference type="InterPro" id="IPR024345">
    <property type="entry name" value="DNA_matur_Phage_T7-like"/>
</dbReference>
<dbReference type="Proteomes" id="UP001302562">
    <property type="component" value="Segment"/>
</dbReference>
<dbReference type="Pfam" id="PF11123">
    <property type="entry name" value="DNA_Packaging_2"/>
    <property type="match status" value="1"/>
</dbReference>
<evidence type="ECO:0000256" key="1">
    <source>
        <dbReference type="SAM" id="MobiDB-lite"/>
    </source>
</evidence>
<feature type="region of interest" description="Disordered" evidence="1">
    <location>
        <begin position="50"/>
        <end position="74"/>
    </location>
</feature>
<gene>
    <name evidence="2" type="ORF">CRP125_gp45</name>
</gene>
<dbReference type="EMBL" id="OR420743">
    <property type="protein sequence ID" value="WMM95348.1"/>
    <property type="molecule type" value="Genomic_DNA"/>
</dbReference>
<proteinExistence type="predicted"/>
<sequence>MTQKELMDLLHKTLAENLLARVQDPEAKASDLNVARQFLKDNNIEGLATDHSPLADLAKTLPTFSDDDADEMRH</sequence>
<name>A0AAX3ZWS6_9CAUD</name>
<organism evidence="2 3">
    <name type="scientific">Roseobacter phage CRP-125</name>
    <dbReference type="NCBI Taxonomy" id="3072844"/>
    <lineage>
        <taxon>Viruses</taxon>
        <taxon>Duplodnaviria</taxon>
        <taxon>Heunggongvirae</taxon>
        <taxon>Uroviricota</taxon>
        <taxon>Caudoviricetes</taxon>
        <taxon>Autographivirales</taxon>
        <taxon>Autographivirales incertae sedis</taxon>
        <taxon>Actaeavirus</taxon>
        <taxon>Actaeavirus CRP125</taxon>
    </lineage>
</organism>
<evidence type="ECO:0000313" key="3">
    <source>
        <dbReference type="Proteomes" id="UP001302562"/>
    </source>
</evidence>
<reference evidence="2 3" key="1">
    <citation type="submission" date="2023-08" db="EMBL/GenBank/DDBJ databases">
        <authorList>
            <person name="Du S."/>
            <person name="Wu Z."/>
            <person name="Wu Y."/>
            <person name="Yang M."/>
            <person name="Shao J."/>
            <person name="Liu H."/>
            <person name="Zhao Y."/>
            <person name="Zhang Z."/>
        </authorList>
    </citation>
    <scope>NUCLEOTIDE SEQUENCE [LARGE SCALE GENOMIC DNA]</scope>
</reference>